<feature type="binding site" evidence="1">
    <location>
        <position position="141"/>
    </location>
    <ligand>
        <name>S-adenosyl-L-methionine</name>
        <dbReference type="ChEBI" id="CHEBI:59789"/>
    </ligand>
</feature>
<dbReference type="EC" id="2.1.1.-" evidence="1"/>
<gene>
    <name evidence="1" type="primary">EFM6</name>
    <name evidence="2" type="ORF">BJX63DRAFT_430459</name>
</gene>
<keyword evidence="3" id="KW-1185">Reference proteome</keyword>
<dbReference type="GO" id="GO:0032259">
    <property type="term" value="P:methylation"/>
    <property type="evidence" value="ECO:0007669"/>
    <property type="project" value="UniProtKB-KW"/>
</dbReference>
<dbReference type="Gene3D" id="3.40.50.150">
    <property type="entry name" value="Vaccinia Virus protein VP39"/>
    <property type="match status" value="1"/>
</dbReference>
<comment type="similarity">
    <text evidence="1">Belongs to the class I-like SAM-binding methyltransferase superfamily. METTL21 family. EFM6 subfamily.</text>
</comment>
<dbReference type="Proteomes" id="UP001610334">
    <property type="component" value="Unassembled WGS sequence"/>
</dbReference>
<evidence type="ECO:0000313" key="2">
    <source>
        <dbReference type="EMBL" id="KAL2816170.1"/>
    </source>
</evidence>
<comment type="caution">
    <text evidence="2">The sequence shown here is derived from an EMBL/GenBank/DDBJ whole genome shotgun (WGS) entry which is preliminary data.</text>
</comment>
<name>A0ABR4HL10_9EURO</name>
<dbReference type="InterPro" id="IPR029063">
    <property type="entry name" value="SAM-dependent_MTases_sf"/>
</dbReference>
<keyword evidence="1" id="KW-0949">S-adenosyl-L-methionine</keyword>
<evidence type="ECO:0000256" key="1">
    <source>
        <dbReference type="HAMAP-Rule" id="MF_03198"/>
    </source>
</evidence>
<keyword evidence="1" id="KW-0808">Transferase</keyword>
<dbReference type="PANTHER" id="PTHR14614">
    <property type="entry name" value="HEPATOCELLULAR CARCINOMA-ASSOCIATED ANTIGEN"/>
    <property type="match status" value="1"/>
</dbReference>
<feature type="binding site" evidence="1">
    <location>
        <begin position="88"/>
        <end position="90"/>
    </location>
    <ligand>
        <name>S-adenosyl-L-methionine</name>
        <dbReference type="ChEBI" id="CHEBI:59789"/>
    </ligand>
</feature>
<dbReference type="GO" id="GO:0008168">
    <property type="term" value="F:methyltransferase activity"/>
    <property type="evidence" value="ECO:0007669"/>
    <property type="project" value="UniProtKB-KW"/>
</dbReference>
<keyword evidence="1" id="KW-0963">Cytoplasm</keyword>
<dbReference type="EMBL" id="JBFXLT010000024">
    <property type="protein sequence ID" value="KAL2816170.1"/>
    <property type="molecule type" value="Genomic_DNA"/>
</dbReference>
<dbReference type="HAMAP" id="MF_03198">
    <property type="entry name" value="Methyltr_EFM6"/>
    <property type="match status" value="1"/>
</dbReference>
<feature type="binding site" evidence="1">
    <location>
        <position position="61"/>
    </location>
    <ligand>
        <name>S-adenosyl-L-methionine</name>
        <dbReference type="ChEBI" id="CHEBI:59789"/>
    </ligand>
</feature>
<dbReference type="Pfam" id="PF10294">
    <property type="entry name" value="Methyltransf_16"/>
    <property type="match status" value="1"/>
</dbReference>
<comment type="subcellular location">
    <subcellularLocation>
        <location evidence="1">Cytoplasm</location>
    </subcellularLocation>
</comment>
<keyword evidence="1 2" id="KW-0489">Methyltransferase</keyword>
<feature type="binding site" evidence="1">
    <location>
        <position position="159"/>
    </location>
    <ligand>
        <name>S-adenosyl-L-methionine</name>
        <dbReference type="ChEBI" id="CHEBI:59789"/>
    </ligand>
</feature>
<organism evidence="2 3">
    <name type="scientific">Aspergillus granulosus</name>
    <dbReference type="NCBI Taxonomy" id="176169"/>
    <lineage>
        <taxon>Eukaryota</taxon>
        <taxon>Fungi</taxon>
        <taxon>Dikarya</taxon>
        <taxon>Ascomycota</taxon>
        <taxon>Pezizomycotina</taxon>
        <taxon>Eurotiomycetes</taxon>
        <taxon>Eurotiomycetidae</taxon>
        <taxon>Eurotiales</taxon>
        <taxon>Aspergillaceae</taxon>
        <taxon>Aspergillus</taxon>
        <taxon>Aspergillus subgen. Nidulantes</taxon>
    </lineage>
</organism>
<protein>
    <recommendedName>
        <fullName evidence="1">Protein-lysine N-methyltransferase EFM6</fullName>
        <ecNumber evidence="1">2.1.1.-</ecNumber>
    </recommendedName>
    <alternativeName>
        <fullName evidence="1">Elongation factor methyltransferase 6</fullName>
    </alternativeName>
</protein>
<dbReference type="PANTHER" id="PTHR14614:SF152">
    <property type="entry name" value="PROTEIN-LYSINE N-METHYLTRANSFERASE EFM6"/>
    <property type="match status" value="1"/>
</dbReference>
<accession>A0ABR4HL10</accession>
<dbReference type="InterPro" id="IPR019410">
    <property type="entry name" value="Methyltransf_16"/>
</dbReference>
<comment type="function">
    <text evidence="1">S-adenosyl-L-methionine-dependent protein-lysine N-methyltransferase that methylates elongation factor 1-alpha.</text>
</comment>
<dbReference type="SUPFAM" id="SSF53335">
    <property type="entry name" value="S-adenosyl-L-methionine-dependent methyltransferases"/>
    <property type="match status" value="1"/>
</dbReference>
<feature type="binding site" evidence="1">
    <location>
        <position position="113"/>
    </location>
    <ligand>
        <name>S-adenosyl-L-methionine</name>
        <dbReference type="ChEBI" id="CHEBI:59789"/>
    </ligand>
</feature>
<sequence length="245" mass="26508">MSDSSRPGSANSNDAFNISEFLVPPRELKAAGQSYVSFDGLLQHPLLLKEDLKEGCGGQLWPAGMVLAKYLLRRHHSTLIDKTIVELGAGGGLVGLGVASGCKIGPSPIYITDQAPMLPLMEANIALNNLSSSVQAAVLDWGEPISDSIPKHPDIILAADCVYFEPAFPLLISTLHDLLGSNSVCYFCFKKRRRADLRFLKMAKKAFQVTEINDDPDSETYKRENIFVYAIRAKSGPNKAAGAAS</sequence>
<proteinExistence type="inferred from homology"/>
<reference evidence="2 3" key="1">
    <citation type="submission" date="2024-07" db="EMBL/GenBank/DDBJ databases">
        <title>Section-level genome sequencing and comparative genomics of Aspergillus sections Usti and Cavernicolus.</title>
        <authorList>
            <consortium name="Lawrence Berkeley National Laboratory"/>
            <person name="Nybo J.L."/>
            <person name="Vesth T.C."/>
            <person name="Theobald S."/>
            <person name="Frisvad J.C."/>
            <person name="Larsen T.O."/>
            <person name="Kjaerboelling I."/>
            <person name="Rothschild-Mancinelli K."/>
            <person name="Lyhne E.K."/>
            <person name="Kogle M.E."/>
            <person name="Barry K."/>
            <person name="Clum A."/>
            <person name="Na H."/>
            <person name="Ledsgaard L."/>
            <person name="Lin J."/>
            <person name="Lipzen A."/>
            <person name="Kuo A."/>
            <person name="Riley R."/>
            <person name="Mondo S."/>
            <person name="Labutti K."/>
            <person name="Haridas S."/>
            <person name="Pangalinan J."/>
            <person name="Salamov A.A."/>
            <person name="Simmons B.A."/>
            <person name="Magnuson J.K."/>
            <person name="Chen J."/>
            <person name="Drula E."/>
            <person name="Henrissat B."/>
            <person name="Wiebenga A."/>
            <person name="Lubbers R.J."/>
            <person name="Gomes A.C."/>
            <person name="Makela M.R."/>
            <person name="Stajich J."/>
            <person name="Grigoriev I.V."/>
            <person name="Mortensen U.H."/>
            <person name="De Vries R.P."/>
            <person name="Baker S.E."/>
            <person name="Andersen M.R."/>
        </authorList>
    </citation>
    <scope>NUCLEOTIDE SEQUENCE [LARGE SCALE GENOMIC DNA]</scope>
    <source>
        <strain evidence="2 3">CBS 588.65</strain>
    </source>
</reference>
<dbReference type="InterPro" id="IPR033684">
    <property type="entry name" value="EFM6"/>
</dbReference>
<evidence type="ECO:0000313" key="3">
    <source>
        <dbReference type="Proteomes" id="UP001610334"/>
    </source>
</evidence>